<reference evidence="1 2" key="1">
    <citation type="submission" date="2019-05" db="EMBL/GenBank/DDBJ databases">
        <title>Emergence of the Ug99 lineage of the wheat stem rust pathogen through somatic hybridization.</title>
        <authorList>
            <person name="Li F."/>
            <person name="Upadhyaya N.M."/>
            <person name="Sperschneider J."/>
            <person name="Matny O."/>
            <person name="Nguyen-Phuc H."/>
            <person name="Mago R."/>
            <person name="Raley C."/>
            <person name="Miller M.E."/>
            <person name="Silverstein K.A.T."/>
            <person name="Henningsen E."/>
            <person name="Hirsch C.D."/>
            <person name="Visser B."/>
            <person name="Pretorius Z.A."/>
            <person name="Steffenson B.J."/>
            <person name="Schwessinger B."/>
            <person name="Dodds P.N."/>
            <person name="Figueroa M."/>
        </authorList>
    </citation>
    <scope>NUCLEOTIDE SEQUENCE [LARGE SCALE GENOMIC DNA]</scope>
    <source>
        <strain evidence="1">21-0</strain>
    </source>
</reference>
<evidence type="ECO:0000313" key="1">
    <source>
        <dbReference type="EMBL" id="KAA1110953.1"/>
    </source>
</evidence>
<name>A0A5B0QDE9_PUCGR</name>
<gene>
    <name evidence="1" type="ORF">PGT21_034926</name>
</gene>
<dbReference type="AlphaFoldDB" id="A0A5B0QDE9"/>
<dbReference type="EMBL" id="VSWC01000027">
    <property type="protein sequence ID" value="KAA1110953.1"/>
    <property type="molecule type" value="Genomic_DNA"/>
</dbReference>
<protein>
    <submittedName>
        <fullName evidence="1">Uncharacterized protein</fullName>
    </submittedName>
</protein>
<keyword evidence="2" id="KW-1185">Reference proteome</keyword>
<comment type="caution">
    <text evidence="1">The sequence shown here is derived from an EMBL/GenBank/DDBJ whole genome shotgun (WGS) entry which is preliminary data.</text>
</comment>
<organism evidence="1 2">
    <name type="scientific">Puccinia graminis f. sp. tritici</name>
    <dbReference type="NCBI Taxonomy" id="56615"/>
    <lineage>
        <taxon>Eukaryota</taxon>
        <taxon>Fungi</taxon>
        <taxon>Dikarya</taxon>
        <taxon>Basidiomycota</taxon>
        <taxon>Pucciniomycotina</taxon>
        <taxon>Pucciniomycetes</taxon>
        <taxon>Pucciniales</taxon>
        <taxon>Pucciniaceae</taxon>
        <taxon>Puccinia</taxon>
    </lineage>
</organism>
<dbReference type="Proteomes" id="UP000324748">
    <property type="component" value="Unassembled WGS sequence"/>
</dbReference>
<accession>A0A5B0QDE9</accession>
<proteinExistence type="predicted"/>
<evidence type="ECO:0000313" key="2">
    <source>
        <dbReference type="Proteomes" id="UP000324748"/>
    </source>
</evidence>
<sequence>MSHTFFCLKTKSDCLIASKEVTLVRIGRRNRKMCHSFNSNNRQLKTGSSYLSHWACDSCLSLYLELKATLDLKTRYQMLHTLFFHLFETAVRHLFISSQTKLAFEKSRMTLLFFILWVTFNLGACEAYLNGGTGDPCVGTIHLHTNTSSSLTLIRDKRWAFYTDNSNSQYHVAPSRSFSLIARDLCRIVFASPIWRSTCYGSKDEEANQKCLRMADVLHERAFIEPSKTTELWNRAFAYFNHSTTPDALINQSQ</sequence>
<dbReference type="OrthoDB" id="2502485at2759"/>